<dbReference type="Gene3D" id="3.40.309.10">
    <property type="entry name" value="Aldehyde Dehydrogenase, Chain A, domain 2"/>
    <property type="match status" value="1"/>
</dbReference>
<name>A0ABR7Z2R7_9PSED</name>
<dbReference type="InterPro" id="IPR029510">
    <property type="entry name" value="Ald_DH_CS_GLU"/>
</dbReference>
<evidence type="ECO:0000256" key="1">
    <source>
        <dbReference type="ARBA" id="ARBA00009986"/>
    </source>
</evidence>
<dbReference type="Proteomes" id="UP000805841">
    <property type="component" value="Unassembled WGS sequence"/>
</dbReference>
<proteinExistence type="inferred from homology"/>
<dbReference type="RefSeq" id="WP_190421535.1">
    <property type="nucleotide sequence ID" value="NZ_JAAOCA010000016.1"/>
</dbReference>
<reference evidence="6 7" key="1">
    <citation type="journal article" date="2020" name="Insects">
        <title>Bacteria Belonging to Pseudomonas typographi sp. nov. from the Bark Beetle Ips typographus Have Genomic Potential to Aid in the Host Ecology.</title>
        <authorList>
            <person name="Peral-Aranega E."/>
            <person name="Saati-Santamaria Z."/>
            <person name="Kolarik M."/>
            <person name="Rivas R."/>
            <person name="Garcia-Fraile P."/>
        </authorList>
    </citation>
    <scope>NUCLEOTIDE SEQUENCE [LARGE SCALE GENOMIC DNA]</scope>
    <source>
        <strain evidence="6 7">CA3A</strain>
    </source>
</reference>
<dbReference type="InterPro" id="IPR015590">
    <property type="entry name" value="Aldehyde_DH_dom"/>
</dbReference>
<sequence>MYEDSIQALLPREPAHYIGGQWQASREAREVLNPATEARMGEVAEGDAQTAEHAVSVAAAAQKAWAREGLAGRAQYLQRLLEQVQGNAEGLARLLVTEQGKPIKEARAEVQMALTMLRYHAGLGFRQTGQVMASATPGRTISIREEPYGVVAAIIPWNFPLAMFLRKVAPAIVAGNCIVVKPSENTPFSSLAMATLCHRAGIPAGVVNVVTGPGKSLGEALVRHPQTHLVTMTGSTRAGSQILHAAADKIVPVSLELGGKAPFIVMQDADLQRAAKDAVASRMTNCGQVCIANERTYVHAAIHDRFVEAVVREVQQLQLGDPQADSTDIGPKVSAAERDSANAHLKRALEQGAHLACGGPQALPPALKQGYWVAPTVLTGVAPDAEILKAEVFGPILPIVAFDTEQQVIEWANASEYGLSAYVYTQDLGTAMRLVDELESGEVYINRIGPEEINGFHAGWKRSGLGGDDGEQGYRTYVRTKVTYLDYNA</sequence>
<evidence type="ECO:0000256" key="2">
    <source>
        <dbReference type="ARBA" id="ARBA00023002"/>
    </source>
</evidence>
<dbReference type="SUPFAM" id="SSF53720">
    <property type="entry name" value="ALDH-like"/>
    <property type="match status" value="1"/>
</dbReference>
<dbReference type="InterPro" id="IPR016162">
    <property type="entry name" value="Ald_DH_N"/>
</dbReference>
<dbReference type="EMBL" id="JAAOCA010000016">
    <property type="protein sequence ID" value="MBD1599794.1"/>
    <property type="molecule type" value="Genomic_DNA"/>
</dbReference>
<dbReference type="Pfam" id="PF00171">
    <property type="entry name" value="Aldedh"/>
    <property type="match status" value="1"/>
</dbReference>
<accession>A0ABR7Z2R7</accession>
<dbReference type="InterPro" id="IPR016163">
    <property type="entry name" value="Ald_DH_C"/>
</dbReference>
<dbReference type="PANTHER" id="PTHR43353">
    <property type="entry name" value="SUCCINATE-SEMIALDEHYDE DEHYDROGENASE, MITOCHONDRIAL"/>
    <property type="match status" value="1"/>
</dbReference>
<feature type="domain" description="Aldehyde dehydrogenase" evidence="5">
    <location>
        <begin position="24"/>
        <end position="482"/>
    </location>
</feature>
<dbReference type="PROSITE" id="PS00687">
    <property type="entry name" value="ALDEHYDE_DEHYDR_GLU"/>
    <property type="match status" value="1"/>
</dbReference>
<evidence type="ECO:0000313" key="7">
    <source>
        <dbReference type="Proteomes" id="UP000805841"/>
    </source>
</evidence>
<keyword evidence="2 4" id="KW-0560">Oxidoreductase</keyword>
<evidence type="ECO:0000256" key="4">
    <source>
        <dbReference type="RuleBase" id="RU003345"/>
    </source>
</evidence>
<feature type="active site" evidence="3">
    <location>
        <position position="256"/>
    </location>
</feature>
<dbReference type="Gene3D" id="3.40.605.10">
    <property type="entry name" value="Aldehyde Dehydrogenase, Chain A, domain 1"/>
    <property type="match status" value="1"/>
</dbReference>
<dbReference type="PANTHER" id="PTHR43353:SF5">
    <property type="entry name" value="SUCCINATE-SEMIALDEHYDE DEHYDROGENASE, MITOCHONDRIAL"/>
    <property type="match status" value="1"/>
</dbReference>
<evidence type="ECO:0000256" key="3">
    <source>
        <dbReference type="PROSITE-ProRule" id="PRU10007"/>
    </source>
</evidence>
<comment type="similarity">
    <text evidence="1 4">Belongs to the aldehyde dehydrogenase family.</text>
</comment>
<dbReference type="InterPro" id="IPR016161">
    <property type="entry name" value="Ald_DH/histidinol_DH"/>
</dbReference>
<organism evidence="6 7">
    <name type="scientific">Pseudomonas typographi</name>
    <dbReference type="NCBI Taxonomy" id="2715964"/>
    <lineage>
        <taxon>Bacteria</taxon>
        <taxon>Pseudomonadati</taxon>
        <taxon>Pseudomonadota</taxon>
        <taxon>Gammaproteobacteria</taxon>
        <taxon>Pseudomonadales</taxon>
        <taxon>Pseudomonadaceae</taxon>
        <taxon>Pseudomonas</taxon>
    </lineage>
</organism>
<keyword evidence="7" id="KW-1185">Reference proteome</keyword>
<gene>
    <name evidence="6" type="ORF">HAQ05_13905</name>
</gene>
<evidence type="ECO:0000313" key="6">
    <source>
        <dbReference type="EMBL" id="MBD1599794.1"/>
    </source>
</evidence>
<dbReference type="InterPro" id="IPR050740">
    <property type="entry name" value="Aldehyde_DH_Superfamily"/>
</dbReference>
<comment type="caution">
    <text evidence="6">The sequence shown here is derived from an EMBL/GenBank/DDBJ whole genome shotgun (WGS) entry which is preliminary data.</text>
</comment>
<evidence type="ECO:0000259" key="5">
    <source>
        <dbReference type="Pfam" id="PF00171"/>
    </source>
</evidence>
<protein>
    <submittedName>
        <fullName evidence="6">Aldehyde dehydrogenase family protein</fullName>
    </submittedName>
</protein>